<gene>
    <name evidence="3" type="ORF">PVAG01_09856</name>
</gene>
<dbReference type="InterPro" id="IPR050300">
    <property type="entry name" value="GDXG_lipolytic_enzyme"/>
</dbReference>
<dbReference type="Proteomes" id="UP001629113">
    <property type="component" value="Unassembled WGS sequence"/>
</dbReference>
<comment type="caution">
    <text evidence="3">The sequence shown here is derived from an EMBL/GenBank/DDBJ whole genome shotgun (WGS) entry which is preliminary data.</text>
</comment>
<accession>A0ABR4P495</accession>
<protein>
    <recommendedName>
        <fullName evidence="2">Alpha/beta hydrolase fold-3 domain-containing protein</fullName>
    </recommendedName>
</protein>
<proteinExistence type="predicted"/>
<dbReference type="EMBL" id="JBFCZG010000009">
    <property type="protein sequence ID" value="KAL3418141.1"/>
    <property type="molecule type" value="Genomic_DNA"/>
</dbReference>
<dbReference type="InterPro" id="IPR013094">
    <property type="entry name" value="AB_hydrolase_3"/>
</dbReference>
<dbReference type="SUPFAM" id="SSF53474">
    <property type="entry name" value="alpha/beta-Hydrolases"/>
    <property type="match status" value="1"/>
</dbReference>
<dbReference type="InterPro" id="IPR029058">
    <property type="entry name" value="AB_hydrolase_fold"/>
</dbReference>
<evidence type="ECO:0000256" key="1">
    <source>
        <dbReference type="ARBA" id="ARBA00022801"/>
    </source>
</evidence>
<reference evidence="3 4" key="1">
    <citation type="submission" date="2024-06" db="EMBL/GenBank/DDBJ databases">
        <title>Complete genome of Phlyctema vagabunda strain 19-DSS-EL-015.</title>
        <authorList>
            <person name="Fiorenzani C."/>
        </authorList>
    </citation>
    <scope>NUCLEOTIDE SEQUENCE [LARGE SCALE GENOMIC DNA]</scope>
    <source>
        <strain evidence="3 4">19-DSS-EL-015</strain>
    </source>
</reference>
<keyword evidence="4" id="KW-1185">Reference proteome</keyword>
<dbReference type="PANTHER" id="PTHR48081:SF8">
    <property type="entry name" value="ALPHA_BETA HYDROLASE FOLD-3 DOMAIN-CONTAINING PROTEIN-RELATED"/>
    <property type="match status" value="1"/>
</dbReference>
<organism evidence="3 4">
    <name type="scientific">Phlyctema vagabunda</name>
    <dbReference type="NCBI Taxonomy" id="108571"/>
    <lineage>
        <taxon>Eukaryota</taxon>
        <taxon>Fungi</taxon>
        <taxon>Dikarya</taxon>
        <taxon>Ascomycota</taxon>
        <taxon>Pezizomycotina</taxon>
        <taxon>Leotiomycetes</taxon>
        <taxon>Helotiales</taxon>
        <taxon>Dermateaceae</taxon>
        <taxon>Phlyctema</taxon>
    </lineage>
</organism>
<feature type="domain" description="Alpha/beta hydrolase fold-3" evidence="2">
    <location>
        <begin position="91"/>
        <end position="309"/>
    </location>
</feature>
<evidence type="ECO:0000313" key="3">
    <source>
        <dbReference type="EMBL" id="KAL3418141.1"/>
    </source>
</evidence>
<dbReference type="PANTHER" id="PTHR48081">
    <property type="entry name" value="AB HYDROLASE SUPERFAMILY PROTEIN C4A8.06C"/>
    <property type="match status" value="1"/>
</dbReference>
<name>A0ABR4P495_9HELO</name>
<sequence length="339" mass="37268">MTPEEHLKLAEPNAEFLAFVKANGAPPSPPADVEFFRRMSALRLKQIVETLGDAPPELREEEVDIPSRDGSKIKAWLVVPTSPPVSGSPVVVWFHGGGFCIGDGRDELPLARAFALQAGATTLSVSYRLAPEHRFPAAVHDAQDTLKWVTENTSKLNVNLSRGFIVGGVSAGANIATAIALSSRDENLSPPLTGQILCVPPLLPKSVYASLGEKYTSRLLSREQNGNDGFLSPAVVKMFEESYNGDDSSPLYTPFQHSSGLSNLPPTYVQACGLDPFRDEDILYEEKLRLEYGVQTRLDIYSGLPHHFWGFFPMLEVSQQHKRDIIAGLKWILDSKRAR</sequence>
<dbReference type="Gene3D" id="3.40.50.1820">
    <property type="entry name" value="alpha/beta hydrolase"/>
    <property type="match status" value="1"/>
</dbReference>
<dbReference type="Pfam" id="PF07859">
    <property type="entry name" value="Abhydrolase_3"/>
    <property type="match status" value="1"/>
</dbReference>
<evidence type="ECO:0000259" key="2">
    <source>
        <dbReference type="Pfam" id="PF07859"/>
    </source>
</evidence>
<evidence type="ECO:0000313" key="4">
    <source>
        <dbReference type="Proteomes" id="UP001629113"/>
    </source>
</evidence>
<keyword evidence="1" id="KW-0378">Hydrolase</keyword>